<sequence>MSTDSSFSHNYTVCARNSSLGPGCSKIVT</sequence>
<dbReference type="EMBL" id="GBXM01033350">
    <property type="protein sequence ID" value="JAH75227.1"/>
    <property type="molecule type" value="Transcribed_RNA"/>
</dbReference>
<organism evidence="1">
    <name type="scientific">Anguilla anguilla</name>
    <name type="common">European freshwater eel</name>
    <name type="synonym">Muraena anguilla</name>
    <dbReference type="NCBI Taxonomy" id="7936"/>
    <lineage>
        <taxon>Eukaryota</taxon>
        <taxon>Metazoa</taxon>
        <taxon>Chordata</taxon>
        <taxon>Craniata</taxon>
        <taxon>Vertebrata</taxon>
        <taxon>Euteleostomi</taxon>
        <taxon>Actinopterygii</taxon>
        <taxon>Neopterygii</taxon>
        <taxon>Teleostei</taxon>
        <taxon>Anguilliformes</taxon>
        <taxon>Anguillidae</taxon>
        <taxon>Anguilla</taxon>
    </lineage>
</organism>
<reference evidence="1" key="1">
    <citation type="submission" date="2014-11" db="EMBL/GenBank/DDBJ databases">
        <authorList>
            <person name="Amaro Gonzalez C."/>
        </authorList>
    </citation>
    <scope>NUCLEOTIDE SEQUENCE</scope>
</reference>
<dbReference type="AlphaFoldDB" id="A0A0E9VB23"/>
<accession>A0A0E9VB23</accession>
<proteinExistence type="predicted"/>
<reference evidence="1" key="2">
    <citation type="journal article" date="2015" name="Fish Shellfish Immunol.">
        <title>Early steps in the European eel (Anguilla anguilla)-Vibrio vulnificus interaction in the gills: Role of the RtxA13 toxin.</title>
        <authorList>
            <person name="Callol A."/>
            <person name="Pajuelo D."/>
            <person name="Ebbesson L."/>
            <person name="Teles M."/>
            <person name="MacKenzie S."/>
            <person name="Amaro C."/>
        </authorList>
    </citation>
    <scope>NUCLEOTIDE SEQUENCE</scope>
</reference>
<evidence type="ECO:0000313" key="1">
    <source>
        <dbReference type="EMBL" id="JAH75227.1"/>
    </source>
</evidence>
<name>A0A0E9VB23_ANGAN</name>
<protein>
    <submittedName>
        <fullName evidence="1">Uncharacterized protein</fullName>
    </submittedName>
</protein>